<feature type="transmembrane region" description="Helical" evidence="1">
    <location>
        <begin position="50"/>
        <end position="67"/>
    </location>
</feature>
<keyword evidence="1" id="KW-1133">Transmembrane helix</keyword>
<dbReference type="STRING" id="265726.KY46_15995"/>
<gene>
    <name evidence="3" type="ORF">KY46_15995</name>
</gene>
<feature type="domain" description="Potassium channel" evidence="2">
    <location>
        <begin position="26"/>
        <end position="101"/>
    </location>
</feature>
<dbReference type="Proteomes" id="UP000033633">
    <property type="component" value="Unassembled WGS sequence"/>
</dbReference>
<feature type="transmembrane region" description="Helical" evidence="1">
    <location>
        <begin position="20"/>
        <end position="38"/>
    </location>
</feature>
<comment type="caution">
    <text evidence="3">The sequence shown here is derived from an EMBL/GenBank/DDBJ whole genome shotgun (WGS) entry which is preliminary data.</text>
</comment>
<sequence>MSIWLLVRRWAHQQFNQLNGRNLLITLLCYIGLSWLLLELAGEQALTHSLTHFFYYLVVTASTVGYGDYSPETQAGKWVVALFVIPGGLGLFAIGIGRLATHFIGYWKSGLLGKRRINVENHILVLGWNHQRTLHLIKMLQHEERKRRHIVLCVRPEMENPLPGEIDFVRVVSFTDTTDMDKAGVSKASCIIIDNEQDDVTLAAALYCSSRNPDAHLLAYFTDEGLSDLLKSHCPKAECIPSVAVEMLAKAAVDPGSSELHHELLSTHRGMTQYAVRFPETAAPTQISRLFTLFKEEHEATLIAIDRGQGVELNPPLDLDVLPGANLFYIADERVDNFNWPS</sequence>
<protein>
    <submittedName>
        <fullName evidence="3">Potassium channel protein</fullName>
    </submittedName>
</protein>
<dbReference type="InterPro" id="IPR013099">
    <property type="entry name" value="K_chnl_dom"/>
</dbReference>
<dbReference type="Gene3D" id="1.10.287.70">
    <property type="match status" value="1"/>
</dbReference>
<dbReference type="InterPro" id="IPR050721">
    <property type="entry name" value="Trk_Ktr_HKT_K-transport"/>
</dbReference>
<dbReference type="PANTHER" id="PTHR43833">
    <property type="entry name" value="POTASSIUM CHANNEL PROTEIN 2-RELATED-RELATED"/>
    <property type="match status" value="1"/>
</dbReference>
<evidence type="ECO:0000313" key="4">
    <source>
        <dbReference type="Proteomes" id="UP000033633"/>
    </source>
</evidence>
<dbReference type="AlphaFoldDB" id="A0A0F5VBG7"/>
<dbReference type="SUPFAM" id="SSF51735">
    <property type="entry name" value="NAD(P)-binding Rossmann-fold domains"/>
    <property type="match status" value="1"/>
</dbReference>
<keyword evidence="3" id="KW-0407">Ion channel</keyword>
<dbReference type="EMBL" id="JWYV01000015">
    <property type="protein sequence ID" value="KKC98834.1"/>
    <property type="molecule type" value="Genomic_DNA"/>
</dbReference>
<dbReference type="InterPro" id="IPR036291">
    <property type="entry name" value="NAD(P)-bd_dom_sf"/>
</dbReference>
<dbReference type="SUPFAM" id="SSF81324">
    <property type="entry name" value="Voltage-gated potassium channels"/>
    <property type="match status" value="1"/>
</dbReference>
<proteinExistence type="predicted"/>
<dbReference type="PANTHER" id="PTHR43833:SF9">
    <property type="entry name" value="POTASSIUM CHANNEL PROTEIN YUGO-RELATED"/>
    <property type="match status" value="1"/>
</dbReference>
<dbReference type="GO" id="GO:0034220">
    <property type="term" value="P:monoatomic ion transmembrane transport"/>
    <property type="evidence" value="ECO:0007669"/>
    <property type="project" value="UniProtKB-KW"/>
</dbReference>
<dbReference type="Gene3D" id="3.40.50.720">
    <property type="entry name" value="NAD(P)-binding Rossmann-like Domain"/>
    <property type="match status" value="1"/>
</dbReference>
<organism evidence="3 4">
    <name type="scientific">Photobacterium halotolerans</name>
    <dbReference type="NCBI Taxonomy" id="265726"/>
    <lineage>
        <taxon>Bacteria</taxon>
        <taxon>Pseudomonadati</taxon>
        <taxon>Pseudomonadota</taxon>
        <taxon>Gammaproteobacteria</taxon>
        <taxon>Vibrionales</taxon>
        <taxon>Vibrionaceae</taxon>
        <taxon>Photobacterium</taxon>
    </lineage>
</organism>
<evidence type="ECO:0000259" key="2">
    <source>
        <dbReference type="Pfam" id="PF07885"/>
    </source>
</evidence>
<evidence type="ECO:0000313" key="3">
    <source>
        <dbReference type="EMBL" id="KKC98834.1"/>
    </source>
</evidence>
<keyword evidence="1" id="KW-0812">Transmembrane</keyword>
<dbReference type="Pfam" id="PF07885">
    <property type="entry name" value="Ion_trans_2"/>
    <property type="match status" value="1"/>
</dbReference>
<feature type="transmembrane region" description="Helical" evidence="1">
    <location>
        <begin position="79"/>
        <end position="107"/>
    </location>
</feature>
<accession>A0A0F5VBG7</accession>
<keyword evidence="3" id="KW-0813">Transport</keyword>
<keyword evidence="4" id="KW-1185">Reference proteome</keyword>
<keyword evidence="3" id="KW-0406">Ion transport</keyword>
<dbReference type="RefSeq" id="WP_046221620.1">
    <property type="nucleotide sequence ID" value="NZ_JWYV01000015.1"/>
</dbReference>
<name>A0A0F5VBG7_9GAMM</name>
<dbReference type="OrthoDB" id="9813518at2"/>
<dbReference type="PATRIC" id="fig|265726.11.peg.1452"/>
<reference evidence="3 4" key="1">
    <citation type="submission" date="2014-12" db="EMBL/GenBank/DDBJ databases">
        <title>Mercury Reductase activity and rhizosphere competence traits in the genome of root associated Photobacterium halotolerans MELD1.</title>
        <authorList>
            <person name="Mathew D.C."/>
            <person name="Huang C.-C."/>
        </authorList>
    </citation>
    <scope>NUCLEOTIDE SEQUENCE [LARGE SCALE GENOMIC DNA]</scope>
    <source>
        <strain evidence="3 4">MELD1</strain>
    </source>
</reference>
<keyword evidence="1" id="KW-0472">Membrane</keyword>
<evidence type="ECO:0000256" key="1">
    <source>
        <dbReference type="SAM" id="Phobius"/>
    </source>
</evidence>